<organism evidence="1 2">
    <name type="scientific">Paenarthrobacter aromaticivorans</name>
    <dbReference type="NCBI Taxonomy" id="2849150"/>
    <lineage>
        <taxon>Bacteria</taxon>
        <taxon>Bacillati</taxon>
        <taxon>Actinomycetota</taxon>
        <taxon>Actinomycetes</taxon>
        <taxon>Micrococcales</taxon>
        <taxon>Micrococcaceae</taxon>
        <taxon>Paenarthrobacter</taxon>
    </lineage>
</organism>
<gene>
    <name evidence="1" type="ORF">KSW38_15905</name>
</gene>
<dbReference type="RefSeq" id="WP_216925895.1">
    <property type="nucleotide sequence ID" value="NZ_JAHOPC010000010.1"/>
</dbReference>
<comment type="caution">
    <text evidence="1">The sequence shown here is derived from an EMBL/GenBank/DDBJ whole genome shotgun (WGS) entry which is preliminary data.</text>
</comment>
<dbReference type="Proteomes" id="UP000824166">
    <property type="component" value="Unassembled WGS sequence"/>
</dbReference>
<dbReference type="EMBL" id="JAHOPC010000010">
    <property type="protein sequence ID" value="MBU8867773.1"/>
    <property type="molecule type" value="Genomic_DNA"/>
</dbReference>
<sequence>MNSYYPLALLLARQEQATLSKHLAHSALPTAPTLPDGKQQLRRRWLALRGRVATRLHRIAWAIEPLRH</sequence>
<protein>
    <submittedName>
        <fullName evidence="1">Uncharacterized protein</fullName>
    </submittedName>
</protein>
<accession>A0ABS6IAA5</accession>
<evidence type="ECO:0000313" key="2">
    <source>
        <dbReference type="Proteomes" id="UP000824166"/>
    </source>
</evidence>
<proteinExistence type="predicted"/>
<evidence type="ECO:0000313" key="1">
    <source>
        <dbReference type="EMBL" id="MBU8867773.1"/>
    </source>
</evidence>
<reference evidence="1 2" key="1">
    <citation type="submission" date="2021-06" db="EMBL/GenBank/DDBJ databases">
        <authorList>
            <person name="Jeong J.W."/>
        </authorList>
    </citation>
    <scope>NUCLEOTIDE SEQUENCE [LARGE SCALE GENOMIC DNA]</scope>
    <source>
        <strain evidence="1 2">MMS21-TAE1-1</strain>
    </source>
</reference>
<keyword evidence="2" id="KW-1185">Reference proteome</keyword>
<name>A0ABS6IAA5_9MICC</name>